<sequence>MPRALRARLPVLLITLHLSGCTFAGPVDMGNNNADPSARVSWCGALRLPDHTPQDASLGGLSDLAWQADNNTLYLLSDRGWLFQAQPRFERDTLSELTITAAHQLRNRHGQVLEMPHADAESMTLDATHTPATLLIGFERDHRIQRFSLTGQAISAADRPKALEGVHYNGGIEAMTLTTRYGLMAGLEVPPRGNPARTTRLFNDRGQQWQYVLADEPASALTSMAPLSIPNQPEKEALLTLERAFDPPHPLVITLRRTRLNDDGSTSVTTLARLSSADGWRLDNFEGLTRIGAHRYLMVSDDNYSLLQSSLLSCIDVDTDQHQD</sequence>
<dbReference type="EMBL" id="CP043420">
    <property type="protein sequence ID" value="QEL12202.1"/>
    <property type="molecule type" value="Genomic_DNA"/>
</dbReference>
<reference evidence="1 2" key="1">
    <citation type="submission" date="2019-08" db="EMBL/GenBank/DDBJ databases">
        <title>Complete genome sequence of Kushneria sp. YCWA18, a halophilic phosphate-solubilizing bacterium isolated from Daqiao saltern in China.</title>
        <authorList>
            <person name="Du G.-X."/>
            <person name="Qu L.-Y."/>
        </authorList>
    </citation>
    <scope>NUCLEOTIDE SEQUENCE [LARGE SCALE GENOMIC DNA]</scope>
    <source>
        <strain evidence="1 2">YCWA18</strain>
    </source>
</reference>
<dbReference type="KEGG" id="kuy:FY550_14370"/>
<evidence type="ECO:0000313" key="2">
    <source>
        <dbReference type="Proteomes" id="UP000322553"/>
    </source>
</evidence>
<dbReference type="Proteomes" id="UP000322553">
    <property type="component" value="Chromosome"/>
</dbReference>
<proteinExistence type="predicted"/>
<protein>
    <submittedName>
        <fullName evidence="1">Esterase-like activity of phytase family protein</fullName>
    </submittedName>
</protein>
<name>A0A1S1NZM5_9GAMM</name>
<dbReference type="InterPro" id="IPR027372">
    <property type="entry name" value="Phytase-like_dom"/>
</dbReference>
<dbReference type="OrthoDB" id="9798693at2"/>
<dbReference type="AlphaFoldDB" id="A0A1S1NZM5"/>
<dbReference type="PIRSF" id="PIRSF031900">
    <property type="entry name" value="UCP031900"/>
    <property type="match status" value="1"/>
</dbReference>
<dbReference type="RefSeq" id="WP_070978132.1">
    <property type="nucleotide sequence ID" value="NZ_CP043420.1"/>
</dbReference>
<gene>
    <name evidence="1" type="ORF">FY550_14370</name>
</gene>
<organism evidence="1 2">
    <name type="scientific">Kushneria phosphatilytica</name>
    <dbReference type="NCBI Taxonomy" id="657387"/>
    <lineage>
        <taxon>Bacteria</taxon>
        <taxon>Pseudomonadati</taxon>
        <taxon>Pseudomonadota</taxon>
        <taxon>Gammaproteobacteria</taxon>
        <taxon>Oceanospirillales</taxon>
        <taxon>Halomonadaceae</taxon>
        <taxon>Kushneria</taxon>
    </lineage>
</organism>
<dbReference type="Pfam" id="PF13449">
    <property type="entry name" value="Phytase-like"/>
    <property type="match status" value="1"/>
</dbReference>
<dbReference type="STRING" id="657387.BH688_07850"/>
<accession>A0A1S1NZM5</accession>
<keyword evidence="2" id="KW-1185">Reference proteome</keyword>
<evidence type="ECO:0000313" key="1">
    <source>
        <dbReference type="EMBL" id="QEL12202.1"/>
    </source>
</evidence>
<dbReference type="InterPro" id="IPR014567">
    <property type="entry name" value="UCP031900"/>
</dbReference>